<dbReference type="AlphaFoldDB" id="A0A4C1WTU9"/>
<reference evidence="2 3" key="1">
    <citation type="journal article" date="2019" name="Commun. Biol.">
        <title>The bagworm genome reveals a unique fibroin gene that provides high tensile strength.</title>
        <authorList>
            <person name="Kono N."/>
            <person name="Nakamura H."/>
            <person name="Ohtoshi R."/>
            <person name="Tomita M."/>
            <person name="Numata K."/>
            <person name="Arakawa K."/>
        </authorList>
    </citation>
    <scope>NUCLEOTIDE SEQUENCE [LARGE SCALE GENOMIC DNA]</scope>
</reference>
<comment type="caution">
    <text evidence="2">The sequence shown here is derived from an EMBL/GenBank/DDBJ whole genome shotgun (WGS) entry which is preliminary data.</text>
</comment>
<name>A0A4C1WTU9_EUMVA</name>
<sequence>MFFFNIFDIKKFARPFYNSKIFPFARVAGRVNSLAVSSECRGRVRAKSLVKEGRPSESKPLTDVTAPAAAGRRRPPPPR</sequence>
<evidence type="ECO:0000313" key="3">
    <source>
        <dbReference type="Proteomes" id="UP000299102"/>
    </source>
</evidence>
<dbReference type="EMBL" id="BGZK01000638">
    <property type="protein sequence ID" value="GBP54032.1"/>
    <property type="molecule type" value="Genomic_DNA"/>
</dbReference>
<evidence type="ECO:0000313" key="2">
    <source>
        <dbReference type="EMBL" id="GBP54032.1"/>
    </source>
</evidence>
<proteinExistence type="predicted"/>
<gene>
    <name evidence="2" type="ORF">EVAR_85334_1</name>
</gene>
<accession>A0A4C1WTU9</accession>
<organism evidence="2 3">
    <name type="scientific">Eumeta variegata</name>
    <name type="common">Bagworm moth</name>
    <name type="synonym">Eumeta japonica</name>
    <dbReference type="NCBI Taxonomy" id="151549"/>
    <lineage>
        <taxon>Eukaryota</taxon>
        <taxon>Metazoa</taxon>
        <taxon>Ecdysozoa</taxon>
        <taxon>Arthropoda</taxon>
        <taxon>Hexapoda</taxon>
        <taxon>Insecta</taxon>
        <taxon>Pterygota</taxon>
        <taxon>Neoptera</taxon>
        <taxon>Endopterygota</taxon>
        <taxon>Lepidoptera</taxon>
        <taxon>Glossata</taxon>
        <taxon>Ditrysia</taxon>
        <taxon>Tineoidea</taxon>
        <taxon>Psychidae</taxon>
        <taxon>Oiketicinae</taxon>
        <taxon>Eumeta</taxon>
    </lineage>
</organism>
<feature type="region of interest" description="Disordered" evidence="1">
    <location>
        <begin position="47"/>
        <end position="79"/>
    </location>
</feature>
<protein>
    <submittedName>
        <fullName evidence="2">Uncharacterized protein</fullName>
    </submittedName>
</protein>
<keyword evidence="3" id="KW-1185">Reference proteome</keyword>
<dbReference type="Proteomes" id="UP000299102">
    <property type="component" value="Unassembled WGS sequence"/>
</dbReference>
<evidence type="ECO:0000256" key="1">
    <source>
        <dbReference type="SAM" id="MobiDB-lite"/>
    </source>
</evidence>